<dbReference type="EMBL" id="CP002394">
    <property type="protein sequence ID" value="ADU32501.1"/>
    <property type="molecule type" value="Genomic_DNA"/>
</dbReference>
<keyword evidence="2" id="KW-1185">Reference proteome</keyword>
<accession>E6TZ58</accession>
<evidence type="ECO:0000313" key="2">
    <source>
        <dbReference type="Proteomes" id="UP000001401"/>
    </source>
</evidence>
<sequence length="305" mass="35123">MTEKTIEELVKSINENSVSQYSVRREEITACGYKGYYFSQEIPNSVKDPYKAVVELISSTEIVYEARIFDLESCKVLTYYRDYDTGHGNRVSFEYEEFGKYVNSFVNELNTSNIYVMLSTLDIVQEDLIKISKLAQFEQVMDYIQNLYPVTKPKPKTSEPLSEKELVELINYEKESFKISEVINDDGFHECFELEAHVKGNSKEVLKEIIDCSSAALGALLNEEGSYNTIGNANDLPTPYPLKPKLKVDNTHVILWCSLDIEDLKNIREMADTEQVLEYLKNPPARYTQENLLENCVEDEEILPF</sequence>
<proteinExistence type="predicted"/>
<gene>
    <name evidence="1" type="ordered locus">Bcell_4274</name>
</gene>
<dbReference type="Proteomes" id="UP000001401">
    <property type="component" value="Chromosome"/>
</dbReference>
<dbReference type="AlphaFoldDB" id="E6TZ58"/>
<evidence type="ECO:0000313" key="1">
    <source>
        <dbReference type="EMBL" id="ADU32501.1"/>
    </source>
</evidence>
<dbReference type="KEGG" id="bco:Bcell_4274"/>
<protein>
    <submittedName>
        <fullName evidence="1">Uncharacterized protein</fullName>
    </submittedName>
</protein>
<reference evidence="1 2" key="1">
    <citation type="submission" date="2010-12" db="EMBL/GenBank/DDBJ databases">
        <title>Complete sequence of Bacillus cellulosilyticus DSM 2522.</title>
        <authorList>
            <consortium name="US DOE Joint Genome Institute"/>
            <person name="Lucas S."/>
            <person name="Copeland A."/>
            <person name="Lapidus A."/>
            <person name="Cheng J.-F."/>
            <person name="Bruce D."/>
            <person name="Goodwin L."/>
            <person name="Pitluck S."/>
            <person name="Chertkov O."/>
            <person name="Detter J.C."/>
            <person name="Han C."/>
            <person name="Tapia R."/>
            <person name="Land M."/>
            <person name="Hauser L."/>
            <person name="Jeffries C."/>
            <person name="Kyrpides N."/>
            <person name="Ivanova N."/>
            <person name="Mikhailova N."/>
            <person name="Brumm P."/>
            <person name="Mead D."/>
            <person name="Woyke T."/>
        </authorList>
    </citation>
    <scope>NUCLEOTIDE SEQUENCE [LARGE SCALE GENOMIC DNA]</scope>
    <source>
        <strain evidence="2">ATCC 21833 / DSM 2522 / FERM P-1141 / JCM 9156 / N-4</strain>
    </source>
</reference>
<dbReference type="RefSeq" id="WP_013490827.1">
    <property type="nucleotide sequence ID" value="NC_014829.1"/>
</dbReference>
<name>E6TZ58_EVAC2</name>
<dbReference type="STRING" id="649639.Bcell_4274"/>
<organism evidence="1 2">
    <name type="scientific">Evansella cellulosilytica (strain ATCC 21833 / DSM 2522 / FERM P-1141 / JCM 9156 / N-4)</name>
    <name type="common">Bacillus cellulosilyticus</name>
    <dbReference type="NCBI Taxonomy" id="649639"/>
    <lineage>
        <taxon>Bacteria</taxon>
        <taxon>Bacillati</taxon>
        <taxon>Bacillota</taxon>
        <taxon>Bacilli</taxon>
        <taxon>Bacillales</taxon>
        <taxon>Bacillaceae</taxon>
        <taxon>Evansella</taxon>
    </lineage>
</organism>
<dbReference type="HOGENOM" id="CLU_911049_0_0_9"/>